<sequence length="424" mass="43032">MSGIGDATEQSEPPEVGVGGEALPPTLDRVVAEHGPLPEAVVRAMGVRLAEGLAAMHALGRVFGDLRPETVLMYPDGARLGTARPPVDGTVGSAGDVYALAGVLVFAVTGRSPFRENGLEAVPAGLRAVLTGCLSDDPSGRPKAGELAATLADGPVSEQPVGGAPQPGGGQMTQNGPDSATAWIPPDPATTPIPPDAATTPVRPDHDPGQSNSSSRLPWIIAAACGLLVVVILAVVGVVAATRDDGDSTAGGGASTTGSAGAAPKYTAAGLGDACALLDMPAVEKVIGKQSGTPMGDMIELPSVADSLECSTMNEHGFILLHIEVSDQIDMVHKLWDMHRASGLGSTGSGVTAQAVTGLGEDAYLVVHEPNKGDSMQIGCMLGFLQSNVVAIVDVYLSEDDGSTREKLGALCRHQADTVLGRLK</sequence>
<keyword evidence="2" id="KW-0812">Transmembrane</keyword>
<proteinExistence type="predicted"/>
<dbReference type="RefSeq" id="WP_181579372.1">
    <property type="nucleotide sequence ID" value="NZ_CP059399.1"/>
</dbReference>
<evidence type="ECO:0000256" key="1">
    <source>
        <dbReference type="SAM" id="MobiDB-lite"/>
    </source>
</evidence>
<feature type="transmembrane region" description="Helical" evidence="2">
    <location>
        <begin position="217"/>
        <end position="241"/>
    </location>
</feature>
<evidence type="ECO:0000256" key="2">
    <source>
        <dbReference type="SAM" id="Phobius"/>
    </source>
</evidence>
<keyword evidence="2" id="KW-0472">Membrane</keyword>
<feature type="region of interest" description="Disordered" evidence="1">
    <location>
        <begin position="1"/>
        <end position="23"/>
    </location>
</feature>
<feature type="region of interest" description="Disordered" evidence="1">
    <location>
        <begin position="244"/>
        <end position="263"/>
    </location>
</feature>
<protein>
    <recommendedName>
        <fullName evidence="5">Protein kinase domain-containing protein</fullName>
    </recommendedName>
</protein>
<reference evidence="3 4" key="1">
    <citation type="submission" date="2020-07" db="EMBL/GenBank/DDBJ databases">
        <authorList>
            <person name="Zhuang K."/>
            <person name="Ran Y."/>
        </authorList>
    </citation>
    <scope>NUCLEOTIDE SEQUENCE [LARGE SCALE GENOMIC DNA]</scope>
    <source>
        <strain evidence="3 4">WCH-YHL-001</strain>
    </source>
</reference>
<dbReference type="Gene3D" id="1.10.510.10">
    <property type="entry name" value="Transferase(Phosphotransferase) domain 1"/>
    <property type="match status" value="1"/>
</dbReference>
<dbReference type="InterPro" id="IPR011009">
    <property type="entry name" value="Kinase-like_dom_sf"/>
</dbReference>
<organism evidence="3 4">
    <name type="scientific">Nocardia huaxiensis</name>
    <dbReference type="NCBI Taxonomy" id="2755382"/>
    <lineage>
        <taxon>Bacteria</taxon>
        <taxon>Bacillati</taxon>
        <taxon>Actinomycetota</taxon>
        <taxon>Actinomycetes</taxon>
        <taxon>Mycobacteriales</taxon>
        <taxon>Nocardiaceae</taxon>
        <taxon>Nocardia</taxon>
    </lineage>
</organism>
<accession>A0A7D6Z1E5</accession>
<evidence type="ECO:0008006" key="5">
    <source>
        <dbReference type="Google" id="ProtNLM"/>
    </source>
</evidence>
<dbReference type="Proteomes" id="UP000515512">
    <property type="component" value="Chromosome"/>
</dbReference>
<dbReference type="SUPFAM" id="SSF56112">
    <property type="entry name" value="Protein kinase-like (PK-like)"/>
    <property type="match status" value="1"/>
</dbReference>
<keyword evidence="4" id="KW-1185">Reference proteome</keyword>
<feature type="compositionally biased region" description="Pro residues" evidence="1">
    <location>
        <begin position="185"/>
        <end position="195"/>
    </location>
</feature>
<dbReference type="EMBL" id="CP059399">
    <property type="protein sequence ID" value="QLY28164.1"/>
    <property type="molecule type" value="Genomic_DNA"/>
</dbReference>
<evidence type="ECO:0000313" key="4">
    <source>
        <dbReference type="Proteomes" id="UP000515512"/>
    </source>
</evidence>
<name>A0A7D6Z1E5_9NOCA</name>
<dbReference type="AlphaFoldDB" id="A0A7D6Z1E5"/>
<dbReference type="KEGG" id="nhu:H0264_22515"/>
<gene>
    <name evidence="3" type="ORF">H0264_22515</name>
</gene>
<keyword evidence="2" id="KW-1133">Transmembrane helix</keyword>
<evidence type="ECO:0000313" key="3">
    <source>
        <dbReference type="EMBL" id="QLY28164.1"/>
    </source>
</evidence>
<feature type="region of interest" description="Disordered" evidence="1">
    <location>
        <begin position="153"/>
        <end position="213"/>
    </location>
</feature>